<evidence type="ECO:0000313" key="2">
    <source>
        <dbReference type="EMBL" id="SVA57632.1"/>
    </source>
</evidence>
<organism evidence="2">
    <name type="scientific">marine metagenome</name>
    <dbReference type="NCBI Taxonomy" id="408172"/>
    <lineage>
        <taxon>unclassified sequences</taxon>
        <taxon>metagenomes</taxon>
        <taxon>ecological metagenomes</taxon>
    </lineage>
</organism>
<keyword evidence="1" id="KW-0472">Membrane</keyword>
<dbReference type="AlphaFoldDB" id="A0A381WZ75"/>
<sequence>MRTRIWWPNSQRWQRWFLRLRGEVFLVLLSRVVNAGAGLVFVVVTARHLGPTGRGAISLAFTIAWAATNIANLGTFTSGRLRLLDPGNPVGPRDLLSLVLALLPFQALLTVVAIGLISLTDLELTLGFFLAMLALSLSTMLFQSGVVLLYALRRYRVVLVSEAGIALVQVIAIVGVYLGGRLTTTSAILIMTVGSAVGGVWLISQAGVFRGESNHGLTAYWRTLISEGLYPMLGDVAMFIAFRLDRIVLAVAAGASSLGLYVVALAIPETLRILPKAFCQVIADRGRSGLEPLAAIRRHSRRFLAGYFLILGAAAAVGWVLLPVVFSEGFRSARDVLVVVIVAEAILSVHLLYQALLVGFSNPRAIGLPQVVGGFTTVVLTVVMIPRWGLHGAAAACASGYAVLAVTSGIWTNRELQKADVR</sequence>
<proteinExistence type="predicted"/>
<accession>A0A381WZ75</accession>
<feature type="transmembrane region" description="Helical" evidence="1">
    <location>
        <begin position="126"/>
        <end position="150"/>
    </location>
</feature>
<feature type="transmembrane region" description="Helical" evidence="1">
    <location>
        <begin position="184"/>
        <end position="203"/>
    </location>
</feature>
<keyword evidence="1" id="KW-1133">Transmembrane helix</keyword>
<feature type="transmembrane region" description="Helical" evidence="1">
    <location>
        <begin position="157"/>
        <end position="178"/>
    </location>
</feature>
<gene>
    <name evidence="2" type="ORF">METZ01_LOCUS110486</name>
</gene>
<feature type="transmembrane region" description="Helical" evidence="1">
    <location>
        <begin position="247"/>
        <end position="267"/>
    </location>
</feature>
<dbReference type="EMBL" id="UINC01013316">
    <property type="protein sequence ID" value="SVA57632.1"/>
    <property type="molecule type" value="Genomic_DNA"/>
</dbReference>
<feature type="transmembrane region" description="Helical" evidence="1">
    <location>
        <begin position="224"/>
        <end position="241"/>
    </location>
</feature>
<dbReference type="PANTHER" id="PTHR43424:SF1">
    <property type="entry name" value="LOCUS PUTATIVE PROTEIN 1-RELATED"/>
    <property type="match status" value="1"/>
</dbReference>
<feature type="transmembrane region" description="Helical" evidence="1">
    <location>
        <begin position="304"/>
        <end position="324"/>
    </location>
</feature>
<dbReference type="PANTHER" id="PTHR43424">
    <property type="entry name" value="LOCUS PUTATIVE PROTEIN 1-RELATED"/>
    <property type="match status" value="1"/>
</dbReference>
<evidence type="ECO:0000256" key="1">
    <source>
        <dbReference type="SAM" id="Phobius"/>
    </source>
</evidence>
<feature type="transmembrane region" description="Helical" evidence="1">
    <location>
        <begin position="391"/>
        <end position="412"/>
    </location>
</feature>
<feature type="transmembrane region" description="Helical" evidence="1">
    <location>
        <begin position="20"/>
        <end position="44"/>
    </location>
</feature>
<feature type="transmembrane region" description="Helical" evidence="1">
    <location>
        <begin position="95"/>
        <end position="120"/>
    </location>
</feature>
<keyword evidence="1" id="KW-0812">Transmembrane</keyword>
<feature type="transmembrane region" description="Helical" evidence="1">
    <location>
        <begin position="56"/>
        <end position="74"/>
    </location>
</feature>
<name>A0A381WZ75_9ZZZZ</name>
<feature type="transmembrane region" description="Helical" evidence="1">
    <location>
        <begin position="365"/>
        <end position="385"/>
    </location>
</feature>
<dbReference type="InterPro" id="IPR052556">
    <property type="entry name" value="PolySynth_Transporter"/>
</dbReference>
<reference evidence="2" key="1">
    <citation type="submission" date="2018-05" db="EMBL/GenBank/DDBJ databases">
        <authorList>
            <person name="Lanie J.A."/>
            <person name="Ng W.-L."/>
            <person name="Kazmierczak K.M."/>
            <person name="Andrzejewski T.M."/>
            <person name="Davidsen T.M."/>
            <person name="Wayne K.J."/>
            <person name="Tettelin H."/>
            <person name="Glass J.I."/>
            <person name="Rusch D."/>
            <person name="Podicherti R."/>
            <person name="Tsui H.-C.T."/>
            <person name="Winkler M.E."/>
        </authorList>
    </citation>
    <scope>NUCLEOTIDE SEQUENCE</scope>
</reference>
<feature type="transmembrane region" description="Helical" evidence="1">
    <location>
        <begin position="336"/>
        <end position="353"/>
    </location>
</feature>
<protein>
    <submittedName>
        <fullName evidence="2">Uncharacterized protein</fullName>
    </submittedName>
</protein>